<dbReference type="AlphaFoldDB" id="A0A7J7WWR9"/>
<keyword evidence="1" id="KW-0812">Transmembrane</keyword>
<gene>
    <name evidence="2" type="ORF">mMyoMyo1_012934</name>
</gene>
<keyword evidence="1" id="KW-0472">Membrane</keyword>
<organism evidence="2 3">
    <name type="scientific">Myotis myotis</name>
    <name type="common">Greater mouse-eared bat</name>
    <name type="synonym">Vespertilio myotis</name>
    <dbReference type="NCBI Taxonomy" id="51298"/>
    <lineage>
        <taxon>Eukaryota</taxon>
        <taxon>Metazoa</taxon>
        <taxon>Chordata</taxon>
        <taxon>Craniata</taxon>
        <taxon>Vertebrata</taxon>
        <taxon>Euteleostomi</taxon>
        <taxon>Mammalia</taxon>
        <taxon>Eutheria</taxon>
        <taxon>Laurasiatheria</taxon>
        <taxon>Chiroptera</taxon>
        <taxon>Yangochiroptera</taxon>
        <taxon>Vespertilionidae</taxon>
        <taxon>Myotis</taxon>
    </lineage>
</organism>
<reference evidence="2 3" key="1">
    <citation type="journal article" date="2020" name="Nature">
        <title>Six reference-quality genomes reveal evolution of bat adaptations.</title>
        <authorList>
            <person name="Jebb D."/>
            <person name="Huang Z."/>
            <person name="Pippel M."/>
            <person name="Hughes G.M."/>
            <person name="Lavrichenko K."/>
            <person name="Devanna P."/>
            <person name="Winkler S."/>
            <person name="Jermiin L.S."/>
            <person name="Skirmuntt E.C."/>
            <person name="Katzourakis A."/>
            <person name="Burkitt-Gray L."/>
            <person name="Ray D.A."/>
            <person name="Sullivan K.A.M."/>
            <person name="Roscito J.G."/>
            <person name="Kirilenko B.M."/>
            <person name="Davalos L.M."/>
            <person name="Corthals A.P."/>
            <person name="Power M.L."/>
            <person name="Jones G."/>
            <person name="Ransome R.D."/>
            <person name="Dechmann D.K.N."/>
            <person name="Locatelli A.G."/>
            <person name="Puechmaille S.J."/>
            <person name="Fedrigo O."/>
            <person name="Jarvis E.D."/>
            <person name="Hiller M."/>
            <person name="Vernes S.C."/>
            <person name="Myers E.W."/>
            <person name="Teeling E.C."/>
        </authorList>
    </citation>
    <scope>NUCLEOTIDE SEQUENCE [LARGE SCALE GENOMIC DNA]</scope>
    <source>
        <strain evidence="2">MMyoMyo1</strain>
        <tissue evidence="2">Flight muscle</tissue>
    </source>
</reference>
<keyword evidence="1" id="KW-1133">Transmembrane helix</keyword>
<protein>
    <submittedName>
        <fullName evidence="2">Mediator complex subunit 23</fullName>
    </submittedName>
</protein>
<evidence type="ECO:0000313" key="3">
    <source>
        <dbReference type="Proteomes" id="UP000527355"/>
    </source>
</evidence>
<evidence type="ECO:0000313" key="2">
    <source>
        <dbReference type="EMBL" id="KAF6341666.1"/>
    </source>
</evidence>
<sequence length="38" mass="4291">MMGERANSCGSISRVSSFSLCFSSLQVFHIWSFLFIKS</sequence>
<dbReference type="EMBL" id="JABWUV010000007">
    <property type="protein sequence ID" value="KAF6341666.1"/>
    <property type="molecule type" value="Genomic_DNA"/>
</dbReference>
<keyword evidence="3" id="KW-1185">Reference proteome</keyword>
<proteinExistence type="predicted"/>
<dbReference type="Proteomes" id="UP000527355">
    <property type="component" value="Unassembled WGS sequence"/>
</dbReference>
<evidence type="ECO:0000256" key="1">
    <source>
        <dbReference type="SAM" id="Phobius"/>
    </source>
</evidence>
<name>A0A7J7WWR9_MYOMY</name>
<comment type="caution">
    <text evidence="2">The sequence shown here is derived from an EMBL/GenBank/DDBJ whole genome shotgun (WGS) entry which is preliminary data.</text>
</comment>
<feature type="transmembrane region" description="Helical" evidence="1">
    <location>
        <begin position="12"/>
        <end position="36"/>
    </location>
</feature>
<accession>A0A7J7WWR9</accession>